<gene>
    <name evidence="1" type="ORF">HLH17_06875</name>
</gene>
<dbReference type="RefSeq" id="WP_171540240.1">
    <property type="nucleotide sequence ID" value="NZ_JABERL010000018.1"/>
</dbReference>
<evidence type="ECO:0000313" key="1">
    <source>
        <dbReference type="EMBL" id="NNH77396.1"/>
    </source>
</evidence>
<evidence type="ECO:0000313" key="2">
    <source>
        <dbReference type="Proteomes" id="UP000569202"/>
    </source>
</evidence>
<accession>A0A7Y2RFA4</accession>
<organism evidence="1 2">
    <name type="scientific">Acinetobacter terrae</name>
    <dbReference type="NCBI Taxonomy" id="2731247"/>
    <lineage>
        <taxon>Bacteria</taxon>
        <taxon>Pseudomonadati</taxon>
        <taxon>Pseudomonadota</taxon>
        <taxon>Gammaproteobacteria</taxon>
        <taxon>Moraxellales</taxon>
        <taxon>Moraxellaceae</taxon>
        <taxon>Acinetobacter</taxon>
        <taxon>Acinetobacter Taxon 24</taxon>
    </lineage>
</organism>
<sequence length="230" mass="26061">MKNTFLSLLLATGILGLSGCQTINTMTHSVNTMLSENEKRFYNNIQNTSIRDAFFYTEVDEKGIFESILAKPLIAAGYNLKSRTTTSLYLINDTNWNGTYEEAIADVKRGRYNSEKDLAAKYYVDQARKNGHSVRVYKSSISYDVNAGLKQKVESFNGAVALYGSEPVFVEFDKDQQPVSIMTRSWLISNNIGTTSQLVTNIYFGRDATQWFSNRFSNSYLNNAIMKVYK</sequence>
<name>A0A7Y2RFA4_9GAMM</name>
<proteinExistence type="predicted"/>
<dbReference type="EMBL" id="JABERL010000018">
    <property type="protein sequence ID" value="NNH77396.1"/>
    <property type="molecule type" value="Genomic_DNA"/>
</dbReference>
<protein>
    <submittedName>
        <fullName evidence="1">Uncharacterized protein</fullName>
    </submittedName>
</protein>
<reference evidence="1 2" key="1">
    <citation type="submission" date="2020-04" db="EMBL/GenBank/DDBJ databases">
        <title>Acinetobacter Taxon 24.</title>
        <authorList>
            <person name="Nemec A."/>
            <person name="Radolfova-Krizova L."/>
            <person name="Higgins P.G."/>
            <person name="Spanelova P."/>
        </authorList>
    </citation>
    <scope>NUCLEOTIDE SEQUENCE [LARGE SCALE GENOMIC DNA]</scope>
    <source>
        <strain evidence="1 2">ANC 5380</strain>
    </source>
</reference>
<comment type="caution">
    <text evidence="1">The sequence shown here is derived from an EMBL/GenBank/DDBJ whole genome shotgun (WGS) entry which is preliminary data.</text>
</comment>
<dbReference type="PROSITE" id="PS51257">
    <property type="entry name" value="PROKAR_LIPOPROTEIN"/>
    <property type="match status" value="1"/>
</dbReference>
<dbReference type="Proteomes" id="UP000569202">
    <property type="component" value="Unassembled WGS sequence"/>
</dbReference>
<dbReference type="AlphaFoldDB" id="A0A7Y2RFA4"/>